<dbReference type="Pfam" id="PF01243">
    <property type="entry name" value="PNPOx_N"/>
    <property type="match status" value="1"/>
</dbReference>
<accession>A0A1M5UJW6</accession>
<gene>
    <name evidence="2" type="ORF">SAMN02745823_00557</name>
</gene>
<dbReference type="Gene3D" id="2.30.110.10">
    <property type="entry name" value="Electron Transport, Fmn-binding Protein, Chain A"/>
    <property type="match status" value="1"/>
</dbReference>
<proteinExistence type="predicted"/>
<dbReference type="InterPro" id="IPR012349">
    <property type="entry name" value="Split_barrel_FMN-bd"/>
</dbReference>
<organism evidence="2 3">
    <name type="scientific">Sporobacter termitidis DSM 10068</name>
    <dbReference type="NCBI Taxonomy" id="1123282"/>
    <lineage>
        <taxon>Bacteria</taxon>
        <taxon>Bacillati</taxon>
        <taxon>Bacillota</taxon>
        <taxon>Clostridia</taxon>
        <taxon>Eubacteriales</taxon>
        <taxon>Oscillospiraceae</taxon>
        <taxon>Sporobacter</taxon>
    </lineage>
</organism>
<reference evidence="2 3" key="1">
    <citation type="submission" date="2016-11" db="EMBL/GenBank/DDBJ databases">
        <authorList>
            <person name="Jaros S."/>
            <person name="Januszkiewicz K."/>
            <person name="Wedrychowicz H."/>
        </authorList>
    </citation>
    <scope>NUCLEOTIDE SEQUENCE [LARGE SCALE GENOMIC DNA]</scope>
    <source>
        <strain evidence="2 3">DSM 10068</strain>
    </source>
</reference>
<keyword evidence="3" id="KW-1185">Reference proteome</keyword>
<evidence type="ECO:0000313" key="2">
    <source>
        <dbReference type="EMBL" id="SHH63257.1"/>
    </source>
</evidence>
<feature type="domain" description="Pyridoxamine 5'-phosphate oxidase N-terminal" evidence="1">
    <location>
        <begin position="3"/>
        <end position="88"/>
    </location>
</feature>
<dbReference type="Proteomes" id="UP000183995">
    <property type="component" value="Unassembled WGS sequence"/>
</dbReference>
<evidence type="ECO:0000313" key="3">
    <source>
        <dbReference type="Proteomes" id="UP000183995"/>
    </source>
</evidence>
<dbReference type="EMBL" id="FQXV01000001">
    <property type="protein sequence ID" value="SHH63257.1"/>
    <property type="molecule type" value="Genomic_DNA"/>
</dbReference>
<dbReference type="OrthoDB" id="9792542at2"/>
<dbReference type="AlphaFoldDB" id="A0A1M5UJW6"/>
<name>A0A1M5UJW6_9FIRM</name>
<evidence type="ECO:0000259" key="1">
    <source>
        <dbReference type="Pfam" id="PF01243"/>
    </source>
</evidence>
<sequence>MNKATELLKEAKTFFVATVEGDQPRVRPFGATAEIDGKTYICMNNTKNVFKQLLANPKAEICGMVGGKWFRLTGTLVRDDRLEARTEFLRQTPISMYKPDDGIYEVFYFSEVHGTIESFGAPKEEF</sequence>
<protein>
    <submittedName>
        <fullName evidence="2">Uncharacterized protein, pyridoxamine 5'-phosphate oxidase (PNPOx-like) family</fullName>
    </submittedName>
</protein>
<dbReference type="InterPro" id="IPR011576">
    <property type="entry name" value="Pyridox_Oxase_N"/>
</dbReference>
<dbReference type="SUPFAM" id="SSF50475">
    <property type="entry name" value="FMN-binding split barrel"/>
    <property type="match status" value="1"/>
</dbReference>
<dbReference type="RefSeq" id="WP_073076269.1">
    <property type="nucleotide sequence ID" value="NZ_FQXV01000001.1"/>
</dbReference>